<proteinExistence type="predicted"/>
<dbReference type="AlphaFoldDB" id="D3STT0"/>
<dbReference type="eggNOG" id="arCOG13911">
    <property type="taxonomic scope" value="Archaea"/>
</dbReference>
<dbReference type="PaxDb" id="547559-Nmag_1521"/>
<dbReference type="HOGENOM" id="CLU_1222554_0_0_2"/>
<feature type="compositionally biased region" description="Polar residues" evidence="1">
    <location>
        <begin position="61"/>
        <end position="70"/>
    </location>
</feature>
<protein>
    <submittedName>
        <fullName evidence="2">Uncharacterized protein</fullName>
    </submittedName>
</protein>
<feature type="region of interest" description="Disordered" evidence="1">
    <location>
        <begin position="43"/>
        <end position="83"/>
    </location>
</feature>
<evidence type="ECO:0000313" key="2">
    <source>
        <dbReference type="EMBL" id="ADD05097.1"/>
    </source>
</evidence>
<evidence type="ECO:0000313" key="5">
    <source>
        <dbReference type="Proteomes" id="UP000011543"/>
    </source>
</evidence>
<accession>D3STT0</accession>
<organism evidence="2 4">
    <name type="scientific">Natrialba magadii (strain ATCC 43099 / DSM 3394 / CCM 3739 / CIP 104546 / IAM 13178 / JCM 8861 / NBRC 102185 / NCIMB 2190 / MS3)</name>
    <name type="common">Natronobacterium magadii</name>
    <dbReference type="NCBI Taxonomy" id="547559"/>
    <lineage>
        <taxon>Archaea</taxon>
        <taxon>Methanobacteriati</taxon>
        <taxon>Methanobacteriota</taxon>
        <taxon>Stenosarchaea group</taxon>
        <taxon>Halobacteria</taxon>
        <taxon>Halobacteriales</taxon>
        <taxon>Natrialbaceae</taxon>
        <taxon>Natrialba</taxon>
    </lineage>
</organism>
<evidence type="ECO:0000256" key="1">
    <source>
        <dbReference type="SAM" id="MobiDB-lite"/>
    </source>
</evidence>
<evidence type="ECO:0000313" key="3">
    <source>
        <dbReference type="EMBL" id="ELY23332.1"/>
    </source>
</evidence>
<reference evidence="4" key="1">
    <citation type="submission" date="2010-02" db="EMBL/GenBank/DDBJ databases">
        <title>Complete sequence of chromosome of Natrialba magadii ATCC 43099.</title>
        <authorList>
            <consortium name="US DOE Joint Genome Institute"/>
            <person name="Lucas S."/>
            <person name="Copeland A."/>
            <person name="Lapidus A."/>
            <person name="Cheng J.-F."/>
            <person name="Bruce D."/>
            <person name="Goodwin L."/>
            <person name="Pitluck S."/>
            <person name="Davenport K."/>
            <person name="Saunders E."/>
            <person name="Detter J.C."/>
            <person name="Han C."/>
            <person name="Tapia R."/>
            <person name="Land M."/>
            <person name="Hauser L."/>
            <person name="Kyrpides N."/>
            <person name="Mikhailova N."/>
            <person name="De Castro R.E."/>
            <person name="Maupin-Furlow J.A."/>
            <person name="Woyke T."/>
        </authorList>
    </citation>
    <scope>NUCLEOTIDE SEQUENCE [LARGE SCALE GENOMIC DNA]</scope>
    <source>
        <strain evidence="4">ATCC 43099 / DSM 3394 / CCM 3739 / CIP 104546 / IAM 13178 / JCM 8861 / NBRC 102185 / NCIMB 2190 / MS3</strain>
    </source>
</reference>
<dbReference type="RefSeq" id="WP_004217354.1">
    <property type="nucleotide sequence ID" value="NC_013922.1"/>
</dbReference>
<dbReference type="PATRIC" id="fig|547559.17.peg.3975"/>
<name>D3STT0_NATMM</name>
<evidence type="ECO:0000313" key="4">
    <source>
        <dbReference type="Proteomes" id="UP000001879"/>
    </source>
</evidence>
<dbReference type="KEGG" id="nmg:Nmag_1521"/>
<dbReference type="EMBL" id="CP001932">
    <property type="protein sequence ID" value="ADD05097.1"/>
    <property type="molecule type" value="Genomic_DNA"/>
</dbReference>
<dbReference type="EMBL" id="AOHS01000062">
    <property type="protein sequence ID" value="ELY23332.1"/>
    <property type="molecule type" value="Genomic_DNA"/>
</dbReference>
<dbReference type="Proteomes" id="UP000011543">
    <property type="component" value="Unassembled WGS sequence"/>
</dbReference>
<sequence>MKKVLTITLALTMLLAVAAGGAIATEQTTESQTIEFGEFEIDLVQSDTDSTETESDETTSVDLNEWNNDSNDADSPDGSTNGLQTVSIDELDLDLIEADDGSSEPVESTIIDLEEWTAAEKPTEAIGPDSFSFSDAVEPDEANLHGSFTWSEGERVEIPVQWTPADQDIVVGIVDLDQGEGPGAVVSNGADTVELTVPEDSDEWAVMIGNPGENAGTVFYSGSVEA</sequence>
<feature type="compositionally biased region" description="Acidic residues" evidence="1">
    <location>
        <begin position="49"/>
        <end position="59"/>
    </location>
</feature>
<reference evidence="2" key="4">
    <citation type="submission" date="2016-09" db="EMBL/GenBank/DDBJ databases">
        <authorList>
            <person name="Pfeiffer F."/>
        </authorList>
    </citation>
    <scope>NUCLEOTIDE SEQUENCE</scope>
    <source>
        <strain evidence="2">ATCC 43099</strain>
    </source>
</reference>
<gene>
    <name evidence="2" type="ordered locus">Nmag_1521</name>
    <name evidence="3" type="ORF">C500_20131</name>
</gene>
<dbReference type="GeneID" id="8824355"/>
<reference evidence="2 4" key="2">
    <citation type="journal article" date="2012" name="BMC Genomics">
        <title>A comparative genomics perspective on the genetic content of the alkaliphilic haloarchaeon Natrialba magadii ATCC 43099T.</title>
        <authorList>
            <person name="Siddaramappa S."/>
            <person name="Challacombe J.F."/>
            <person name="Decastro R.E."/>
            <person name="Pfeiffer F."/>
            <person name="Sastre D.E."/>
            <person name="Gimenez M.I."/>
            <person name="Paggi R.A."/>
            <person name="Detter J.C."/>
            <person name="Davenport K.W."/>
            <person name="Goodwin L.A."/>
            <person name="Kyrpides N."/>
            <person name="Tapia R."/>
            <person name="Pitluck S."/>
            <person name="Lucas S."/>
            <person name="Woyke T."/>
            <person name="Maupin-Furlow J.A."/>
        </authorList>
    </citation>
    <scope>NUCLEOTIDE SEQUENCE [LARGE SCALE GENOMIC DNA]</scope>
    <source>
        <strain evidence="2">ATCC 43099</strain>
        <strain evidence="4">ATCC 43099 / DSM 3394 / CCM 3739 / CIP 104546 / IAM 13178 / JCM 8861 / NBRC 102185 / NCIMB 2190 / MS3</strain>
    </source>
</reference>
<dbReference type="Proteomes" id="UP000001879">
    <property type="component" value="Chromosome"/>
</dbReference>
<keyword evidence="4" id="KW-1185">Reference proteome</keyword>
<dbReference type="OrthoDB" id="205248at2157"/>
<reference evidence="3 5" key="3">
    <citation type="journal article" date="2014" name="PLoS Genet.">
        <title>Phylogenetically driven sequencing of extremely halophilic archaea reveals strategies for static and dynamic osmo-response.</title>
        <authorList>
            <person name="Becker E.A."/>
            <person name="Seitzer P.M."/>
            <person name="Tritt A."/>
            <person name="Larsen D."/>
            <person name="Krusor M."/>
            <person name="Yao A.I."/>
            <person name="Wu D."/>
            <person name="Madern D."/>
            <person name="Eisen J.A."/>
            <person name="Darling A.E."/>
            <person name="Facciotti M.T."/>
        </authorList>
    </citation>
    <scope>NUCLEOTIDE SEQUENCE [LARGE SCALE GENOMIC DNA]</scope>
    <source>
        <strain evidence="5">ATCC 43099 / DSM 3394 / CCM 3739 / CIP 104546 / IAM 13178 / JCM 8861 / NBRC 102185 / NCIMB 2190 / MS3</strain>
        <strain evidence="3">MS-3</strain>
    </source>
</reference>